<evidence type="ECO:0000256" key="1">
    <source>
        <dbReference type="SAM" id="MobiDB-lite"/>
    </source>
</evidence>
<dbReference type="EMBL" id="JAVRER010000045">
    <property type="protein sequence ID" value="MDT0418436.1"/>
    <property type="molecule type" value="Genomic_DNA"/>
</dbReference>
<dbReference type="Proteomes" id="UP001183607">
    <property type="component" value="Unassembled WGS sequence"/>
</dbReference>
<proteinExistence type="predicted"/>
<feature type="compositionally biased region" description="Pro residues" evidence="1">
    <location>
        <begin position="44"/>
        <end position="53"/>
    </location>
</feature>
<feature type="transmembrane region" description="Helical" evidence="2">
    <location>
        <begin position="233"/>
        <end position="254"/>
    </location>
</feature>
<protein>
    <recommendedName>
        <fullName evidence="5">TPM domain-containing protein</fullName>
    </recommendedName>
</protein>
<feature type="transmembrane region" description="Helical" evidence="2">
    <location>
        <begin position="68"/>
        <end position="90"/>
    </location>
</feature>
<dbReference type="AlphaFoldDB" id="A0ABD5EBK4"/>
<organism evidence="3 4">
    <name type="scientific">Streptomyces evansiae</name>
    <dbReference type="NCBI Taxonomy" id="3075535"/>
    <lineage>
        <taxon>Bacteria</taxon>
        <taxon>Bacillati</taxon>
        <taxon>Actinomycetota</taxon>
        <taxon>Actinomycetes</taxon>
        <taxon>Kitasatosporales</taxon>
        <taxon>Streptomycetaceae</taxon>
        <taxon>Streptomyces</taxon>
    </lineage>
</organism>
<comment type="caution">
    <text evidence="3">The sequence shown here is derived from an EMBL/GenBank/DDBJ whole genome shotgun (WGS) entry which is preliminary data.</text>
</comment>
<feature type="compositionally biased region" description="Low complexity" evidence="1">
    <location>
        <begin position="1"/>
        <end position="35"/>
    </location>
</feature>
<dbReference type="RefSeq" id="WP_311677480.1">
    <property type="nucleotide sequence ID" value="NZ_JAVRER010000045.1"/>
</dbReference>
<sequence length="458" mass="48244">MNQIRPGRPAVAPRPVAAVPARTPVVPAALGPRTRAFPRRPRTPEVPPRPRTPGVPSRSPRTPVAPRLLAPLLTLLLAVGSFLVAAPAAVAADAGVRSVARALRADPVYVDPAMRAEFSKAGERALERRIEDGDRAVFVAVLPSGSGAGRLLDELRQSTGIAGVYAVRLGDTLHARADDAVLPADTVRRAVSAVRAQTLPRQLDAFVRLTLRSARGSAPASWGLAAGDDEGPLVPALLVSGAFVLLLAGTWAVLRRRRGRRERARADVLDKLRAAAEEDLAAFTEQLEGLDFHPAEPGADDTRRADHERALDALDQARSLLAAVLVPADLRAVTRALEEGGHSLATLRARRAGVPVPDRRPPCFFDPGHGPSALDVTWAPPGAAPRAVPVCAADAALLRAGGAPAARTVPTVLGRRPYWEADPAWWGPWATGWYGEDLAPALLTGTPLAAGLPHHAPA</sequence>
<feature type="region of interest" description="Disordered" evidence="1">
    <location>
        <begin position="1"/>
        <end position="63"/>
    </location>
</feature>
<evidence type="ECO:0000313" key="3">
    <source>
        <dbReference type="EMBL" id="MDT0418436.1"/>
    </source>
</evidence>
<keyword evidence="2" id="KW-0472">Membrane</keyword>
<accession>A0ABD5EBK4</accession>
<feature type="compositionally biased region" description="Low complexity" evidence="1">
    <location>
        <begin position="54"/>
        <end position="63"/>
    </location>
</feature>
<keyword evidence="2" id="KW-0812">Transmembrane</keyword>
<gene>
    <name evidence="3" type="ORF">RM574_23405</name>
</gene>
<evidence type="ECO:0000256" key="2">
    <source>
        <dbReference type="SAM" id="Phobius"/>
    </source>
</evidence>
<evidence type="ECO:0000313" key="4">
    <source>
        <dbReference type="Proteomes" id="UP001183607"/>
    </source>
</evidence>
<reference evidence="4" key="1">
    <citation type="submission" date="2023-07" db="EMBL/GenBank/DDBJ databases">
        <title>30 novel species of actinomycetes from the DSMZ collection.</title>
        <authorList>
            <person name="Nouioui I."/>
        </authorList>
    </citation>
    <scope>NUCLEOTIDE SEQUENCE [LARGE SCALE GENOMIC DNA]</scope>
    <source>
        <strain evidence="4">DSM 41982</strain>
    </source>
</reference>
<evidence type="ECO:0008006" key="5">
    <source>
        <dbReference type="Google" id="ProtNLM"/>
    </source>
</evidence>
<keyword evidence="2" id="KW-1133">Transmembrane helix</keyword>
<name>A0ABD5EBK4_9ACTN</name>